<dbReference type="InterPro" id="IPR050109">
    <property type="entry name" value="HTH-type_TetR-like_transc_reg"/>
</dbReference>
<dbReference type="SUPFAM" id="SSF46689">
    <property type="entry name" value="Homeodomain-like"/>
    <property type="match status" value="1"/>
</dbReference>
<evidence type="ECO:0000256" key="2">
    <source>
        <dbReference type="PROSITE-ProRule" id="PRU00335"/>
    </source>
</evidence>
<keyword evidence="1 2" id="KW-0238">DNA-binding</keyword>
<dbReference type="PROSITE" id="PS50977">
    <property type="entry name" value="HTH_TETR_2"/>
    <property type="match status" value="1"/>
</dbReference>
<dbReference type="InterPro" id="IPR009057">
    <property type="entry name" value="Homeodomain-like_sf"/>
</dbReference>
<evidence type="ECO:0000259" key="3">
    <source>
        <dbReference type="PROSITE" id="PS50977"/>
    </source>
</evidence>
<evidence type="ECO:0000313" key="5">
    <source>
        <dbReference type="Proteomes" id="UP000078396"/>
    </source>
</evidence>
<protein>
    <submittedName>
        <fullName evidence="4">TetR family transcriptional regulator</fullName>
    </submittedName>
</protein>
<dbReference type="PANTHER" id="PTHR30055">
    <property type="entry name" value="HTH-TYPE TRANSCRIPTIONAL REGULATOR RUTR"/>
    <property type="match status" value="1"/>
</dbReference>
<name>A0A178LPG6_MYCIR</name>
<evidence type="ECO:0000313" key="4">
    <source>
        <dbReference type="EMBL" id="OAN34457.1"/>
    </source>
</evidence>
<proteinExistence type="predicted"/>
<organism evidence="4 5">
    <name type="scientific">Mycolicibacterium iranicum</name>
    <name type="common">Mycobacterium iranicum</name>
    <dbReference type="NCBI Taxonomy" id="912594"/>
    <lineage>
        <taxon>Bacteria</taxon>
        <taxon>Bacillati</taxon>
        <taxon>Actinomycetota</taxon>
        <taxon>Actinomycetes</taxon>
        <taxon>Mycobacteriales</taxon>
        <taxon>Mycobacteriaceae</taxon>
        <taxon>Mycolicibacterium</taxon>
    </lineage>
</organism>
<dbReference type="InterPro" id="IPR001647">
    <property type="entry name" value="HTH_TetR"/>
</dbReference>
<dbReference type="Proteomes" id="UP000078396">
    <property type="component" value="Unassembled WGS sequence"/>
</dbReference>
<dbReference type="Gene3D" id="1.10.10.60">
    <property type="entry name" value="Homeodomain-like"/>
    <property type="match status" value="1"/>
</dbReference>
<dbReference type="Pfam" id="PF00440">
    <property type="entry name" value="TetR_N"/>
    <property type="match status" value="1"/>
</dbReference>
<dbReference type="InterPro" id="IPR039536">
    <property type="entry name" value="TetR_C_Proteobacteria"/>
</dbReference>
<feature type="domain" description="HTH tetR-type" evidence="3">
    <location>
        <begin position="15"/>
        <end position="75"/>
    </location>
</feature>
<gene>
    <name evidence="4" type="ORF">A4X20_07070</name>
</gene>
<comment type="caution">
    <text evidence="4">The sequence shown here is derived from an EMBL/GenBank/DDBJ whole genome shotgun (WGS) entry which is preliminary data.</text>
</comment>
<dbReference type="RefSeq" id="WP_064283728.1">
    <property type="nucleotide sequence ID" value="NZ_LWCS01000043.1"/>
</dbReference>
<accession>A0A178LPG6</accession>
<dbReference type="Gene3D" id="1.10.357.10">
    <property type="entry name" value="Tetracycline Repressor, domain 2"/>
    <property type="match status" value="1"/>
</dbReference>
<sequence length="208" mass="23196">MVQTRRGRPTQAESSALRQQLREAAVATFLDNGYDGTTMEAIAEAAGITKRTLYARYPDKRAAFLDAIPWAFTRAVENDILSDVDGDDLHAALIAIAEGTLRRALDPGIVRLHRIARNEAHRFPEFALSADSLGWASRQRQVMDLLQRHADAGTVAVDDIELAAEHFLALVEGFPSRLADFGIYRSRKAERRHLTYAVDLFLRGVLPR</sequence>
<reference evidence="4 5" key="1">
    <citation type="submission" date="2016-04" db="EMBL/GenBank/DDBJ databases">
        <title>Draft Genome Sequences of Staphylococcus capitis Strain H36, S. capitis Strain H65, S. cohnii Strain H62, S. hominis Strain H69, Mycobacterium iranicum Strain H39, Plantibacter sp. Strain H53, Pseudomonas oryzihabitans Strain H72, and Microbacterium sp. Strain H83, isolated from residential settings.</title>
        <authorList>
            <person name="Lymperopoulou D."/>
            <person name="Adams R.I."/>
            <person name="Lindow S."/>
            <person name="Coil D.A."/>
            <person name="Jospin G."/>
            <person name="Eisen J.A."/>
        </authorList>
    </citation>
    <scope>NUCLEOTIDE SEQUENCE [LARGE SCALE GENOMIC DNA]</scope>
    <source>
        <strain evidence="4 5">H39</strain>
    </source>
</reference>
<dbReference type="OrthoDB" id="7186128at2"/>
<feature type="DNA-binding region" description="H-T-H motif" evidence="2">
    <location>
        <begin position="38"/>
        <end position="57"/>
    </location>
</feature>
<dbReference type="Pfam" id="PF14246">
    <property type="entry name" value="TetR_C_7"/>
    <property type="match status" value="1"/>
</dbReference>
<evidence type="ECO:0000256" key="1">
    <source>
        <dbReference type="ARBA" id="ARBA00023125"/>
    </source>
</evidence>
<dbReference type="SUPFAM" id="SSF48498">
    <property type="entry name" value="Tetracyclin repressor-like, C-terminal domain"/>
    <property type="match status" value="1"/>
</dbReference>
<dbReference type="GO" id="GO:0000976">
    <property type="term" value="F:transcription cis-regulatory region binding"/>
    <property type="evidence" value="ECO:0007669"/>
    <property type="project" value="TreeGrafter"/>
</dbReference>
<dbReference type="InterPro" id="IPR036271">
    <property type="entry name" value="Tet_transcr_reg_TetR-rel_C_sf"/>
</dbReference>
<dbReference type="PANTHER" id="PTHR30055:SF146">
    <property type="entry name" value="HTH-TYPE TRANSCRIPTIONAL DUAL REGULATOR CECR"/>
    <property type="match status" value="1"/>
</dbReference>
<dbReference type="EMBL" id="LWCS01000043">
    <property type="protein sequence ID" value="OAN34457.1"/>
    <property type="molecule type" value="Genomic_DNA"/>
</dbReference>
<dbReference type="PRINTS" id="PR00455">
    <property type="entry name" value="HTHTETR"/>
</dbReference>
<dbReference type="AlphaFoldDB" id="A0A178LPG6"/>
<dbReference type="GO" id="GO:0003700">
    <property type="term" value="F:DNA-binding transcription factor activity"/>
    <property type="evidence" value="ECO:0007669"/>
    <property type="project" value="TreeGrafter"/>
</dbReference>